<reference evidence="2" key="1">
    <citation type="submission" date="2023-06" db="EMBL/GenBank/DDBJ databases">
        <title>Genome-scale phylogeny and comparative genomics of the fungal order Sordariales.</title>
        <authorList>
            <consortium name="Lawrence Berkeley National Laboratory"/>
            <person name="Hensen N."/>
            <person name="Bonometti L."/>
            <person name="Westerberg I."/>
            <person name="Brannstrom I.O."/>
            <person name="Guillou S."/>
            <person name="Cros-Aarteil S."/>
            <person name="Calhoun S."/>
            <person name="Haridas S."/>
            <person name="Kuo A."/>
            <person name="Mondo S."/>
            <person name="Pangilinan J."/>
            <person name="Riley R."/>
            <person name="Labutti K."/>
            <person name="Andreopoulos B."/>
            <person name="Lipzen A."/>
            <person name="Chen C."/>
            <person name="Yanf M."/>
            <person name="Daum C."/>
            <person name="Ng V."/>
            <person name="Clum A."/>
            <person name="Steindorff A."/>
            <person name="Ohm R."/>
            <person name="Martin F."/>
            <person name="Silar P."/>
            <person name="Natvig D."/>
            <person name="Lalanne C."/>
            <person name="Gautier V."/>
            <person name="Ament-Velasquez S.L."/>
            <person name="Kruys A."/>
            <person name="Hutchinson M.I."/>
            <person name="Powell A.J."/>
            <person name="Barry K."/>
            <person name="Miller A.N."/>
            <person name="Grigoriev I.V."/>
            <person name="Debuchy R."/>
            <person name="Gladieux P."/>
            <person name="Thoren M.H."/>
            <person name="Johannesson H."/>
        </authorList>
    </citation>
    <scope>NUCLEOTIDE SEQUENCE</scope>
    <source>
        <strain evidence="2">CBS 540.89</strain>
    </source>
</reference>
<name>A0AA40B2F5_9PEZI</name>
<dbReference type="EMBL" id="JAUKTV010000010">
    <property type="protein sequence ID" value="KAK0726416.1"/>
    <property type="molecule type" value="Genomic_DNA"/>
</dbReference>
<sequence>MRLRSSRRVRPFYWESLPAEIRLMILNAATQQKYPGCGWASLASVCKAWQSVVEKRNFQRLNLRVSCLEEFENIIGRPRELVRHICLDVELRKYTCKTCDKRERTAQNSVIFTNGVKKLLRILGSWKLASGLTLELNAYSPSDSDHWNEGDAASAREIDCKWHDPEHGWVNGRQITPPSCEATLRLFELLDLGSLEELAPICVTGLIRSVSQRLPHTLKRVSVFEDFSDDIIASLGGSLPVSSWASPGLLSLFGPGAGLVSPSRVVKPQLGAAFARRSLDLEQLSVSYMVNAEDFFRACTPTWTWQRLESLALTSQQLRDIGNRQQIDALLADAGVTALQMPKLHTLVLWNGQRGNACAFIYQAHSDHASITWRGTWDVDFDPAMVDVWRRVAFEGHSRHALQVRKRTVKNVIESHGDAICHLKLPCQVVTPTSLWQIRKEHEATGHRGEYAR</sequence>
<proteinExistence type="predicted"/>
<evidence type="ECO:0000259" key="1">
    <source>
        <dbReference type="Pfam" id="PF20183"/>
    </source>
</evidence>
<accession>A0AA40B2F5</accession>
<gene>
    <name evidence="2" type="ORF">B0T21DRAFT_293514</name>
</gene>
<dbReference type="Pfam" id="PF20183">
    <property type="entry name" value="DUF6546"/>
    <property type="match status" value="1"/>
</dbReference>
<evidence type="ECO:0000313" key="2">
    <source>
        <dbReference type="EMBL" id="KAK0726416.1"/>
    </source>
</evidence>
<protein>
    <recommendedName>
        <fullName evidence="1">DUF6546 domain-containing protein</fullName>
    </recommendedName>
</protein>
<dbReference type="AlphaFoldDB" id="A0AA40B2F5"/>
<dbReference type="InterPro" id="IPR046676">
    <property type="entry name" value="DUF6546"/>
</dbReference>
<keyword evidence="3" id="KW-1185">Reference proteome</keyword>
<feature type="domain" description="DUF6546" evidence="1">
    <location>
        <begin position="214"/>
        <end position="430"/>
    </location>
</feature>
<organism evidence="2 3">
    <name type="scientific">Apiosordaria backusii</name>
    <dbReference type="NCBI Taxonomy" id="314023"/>
    <lineage>
        <taxon>Eukaryota</taxon>
        <taxon>Fungi</taxon>
        <taxon>Dikarya</taxon>
        <taxon>Ascomycota</taxon>
        <taxon>Pezizomycotina</taxon>
        <taxon>Sordariomycetes</taxon>
        <taxon>Sordariomycetidae</taxon>
        <taxon>Sordariales</taxon>
        <taxon>Lasiosphaeriaceae</taxon>
        <taxon>Apiosordaria</taxon>
    </lineage>
</organism>
<comment type="caution">
    <text evidence="2">The sequence shown here is derived from an EMBL/GenBank/DDBJ whole genome shotgun (WGS) entry which is preliminary data.</text>
</comment>
<dbReference type="Proteomes" id="UP001172159">
    <property type="component" value="Unassembled WGS sequence"/>
</dbReference>
<evidence type="ECO:0000313" key="3">
    <source>
        <dbReference type="Proteomes" id="UP001172159"/>
    </source>
</evidence>